<keyword evidence="2" id="KW-1185">Reference proteome</keyword>
<sequence length="117" mass="14111">MHGYEQPKHIEKADFEVQEQIDDTYRSEILLKDSFVTIPIQTLRAYPLTFVLLEVLKAERLRKHIDHNRAAEEHFFLIQQIAQENVMKNVIERLCLTFIVRYADYFEMRNVSKIWRS</sequence>
<comment type="caution">
    <text evidence="1">The sequence shown here is derived from an EMBL/GenBank/DDBJ whole genome shotgun (WGS) entry which is preliminary data.</text>
</comment>
<gene>
    <name evidence="1" type="ORF">V1477_019373</name>
</gene>
<protein>
    <submittedName>
        <fullName evidence="1">Uncharacterized protein</fullName>
    </submittedName>
</protein>
<dbReference type="AlphaFoldDB" id="A0ABD2ASC3"/>
<evidence type="ECO:0000313" key="1">
    <source>
        <dbReference type="EMBL" id="KAL2723522.1"/>
    </source>
</evidence>
<dbReference type="Proteomes" id="UP001607303">
    <property type="component" value="Unassembled WGS sequence"/>
</dbReference>
<accession>A0ABD2ASC3</accession>
<organism evidence="1 2">
    <name type="scientific">Vespula maculifrons</name>
    <name type="common">Eastern yellow jacket</name>
    <name type="synonym">Wasp</name>
    <dbReference type="NCBI Taxonomy" id="7453"/>
    <lineage>
        <taxon>Eukaryota</taxon>
        <taxon>Metazoa</taxon>
        <taxon>Ecdysozoa</taxon>
        <taxon>Arthropoda</taxon>
        <taxon>Hexapoda</taxon>
        <taxon>Insecta</taxon>
        <taxon>Pterygota</taxon>
        <taxon>Neoptera</taxon>
        <taxon>Endopterygota</taxon>
        <taxon>Hymenoptera</taxon>
        <taxon>Apocrita</taxon>
        <taxon>Aculeata</taxon>
        <taxon>Vespoidea</taxon>
        <taxon>Vespidae</taxon>
        <taxon>Vespinae</taxon>
        <taxon>Vespula</taxon>
    </lineage>
</organism>
<name>A0ABD2ASC3_VESMC</name>
<evidence type="ECO:0000313" key="2">
    <source>
        <dbReference type="Proteomes" id="UP001607303"/>
    </source>
</evidence>
<dbReference type="EMBL" id="JAYRBN010000114">
    <property type="protein sequence ID" value="KAL2723522.1"/>
    <property type="molecule type" value="Genomic_DNA"/>
</dbReference>
<reference evidence="1 2" key="1">
    <citation type="journal article" date="2024" name="Ann. Entomol. Soc. Am.">
        <title>Genomic analyses of the southern and eastern yellowjacket wasps (Hymenoptera: Vespidae) reveal evolutionary signatures of social life.</title>
        <authorList>
            <person name="Catto M.A."/>
            <person name="Caine P.B."/>
            <person name="Orr S.E."/>
            <person name="Hunt B.G."/>
            <person name="Goodisman M.A.D."/>
        </authorList>
    </citation>
    <scope>NUCLEOTIDE SEQUENCE [LARGE SCALE GENOMIC DNA]</scope>
    <source>
        <strain evidence="1">232</strain>
        <tissue evidence="1">Head and thorax</tissue>
    </source>
</reference>
<proteinExistence type="predicted"/>